<dbReference type="Pfam" id="PF01289">
    <property type="entry name" value="Thiol_cytolysin"/>
    <property type="match status" value="1"/>
</dbReference>
<proteinExistence type="predicted"/>
<keyword evidence="2" id="KW-1185">Reference proteome</keyword>
<organism evidence="1 2">
    <name type="scientific">Sphingobacterium paludis</name>
    <dbReference type="NCBI Taxonomy" id="1476465"/>
    <lineage>
        <taxon>Bacteria</taxon>
        <taxon>Pseudomonadati</taxon>
        <taxon>Bacteroidota</taxon>
        <taxon>Sphingobacteriia</taxon>
        <taxon>Sphingobacteriales</taxon>
        <taxon>Sphingobacteriaceae</taxon>
        <taxon>Sphingobacterium</taxon>
    </lineage>
</organism>
<dbReference type="InterPro" id="IPR001869">
    <property type="entry name" value="Thiol_cytolysin"/>
</dbReference>
<dbReference type="EMBL" id="SNZV01000011">
    <property type="protein sequence ID" value="TDS08878.1"/>
    <property type="molecule type" value="Genomic_DNA"/>
</dbReference>
<comment type="caution">
    <text evidence="1">The sequence shown here is derived from an EMBL/GenBank/DDBJ whole genome shotgun (WGS) entry which is preliminary data.</text>
</comment>
<evidence type="ECO:0000313" key="1">
    <source>
        <dbReference type="EMBL" id="TDS08878.1"/>
    </source>
</evidence>
<sequence length="282" mass="31477">MTIEGYADEFVIIPEWLGRRDVFHLGSLIQGNTLQNLSFTPLSEREGHYESRPIFASVSFPAKTVSGSYLPDIMATTKFFSNIMQENNLSDMQNSTFRYEIKEFSYYNEVKTVFGSNVDVRALFYASNSSATAFSGRIQKTNGLIASFTQTNFTVDMDIPESGELYQNLNLDLLGNVYPAYINSVAYGSKGVLLIESEQDAEVLQTTFNKAFSVMGGLVSGSQSLASDEKNIIQNADLQIFFTGITGESVRRKIGSFDELISLIKTGTHFPHQHRGGRFHLR</sequence>
<dbReference type="Proteomes" id="UP000294752">
    <property type="component" value="Unassembled WGS sequence"/>
</dbReference>
<evidence type="ECO:0000313" key="2">
    <source>
        <dbReference type="Proteomes" id="UP000294752"/>
    </source>
</evidence>
<dbReference type="Gene3D" id="3.40.30.40">
    <property type="entry name" value="Perfringolysin"/>
    <property type="match status" value="1"/>
</dbReference>
<dbReference type="InterPro" id="IPR036359">
    <property type="entry name" value="Thiol_cytolysin_sf"/>
</dbReference>
<reference evidence="1 2" key="1">
    <citation type="submission" date="2019-03" db="EMBL/GenBank/DDBJ databases">
        <title>Genomic Encyclopedia of Type Strains, Phase III (KMG-III): the genomes of soil and plant-associated and newly described type strains.</title>
        <authorList>
            <person name="Whitman W."/>
        </authorList>
    </citation>
    <scope>NUCLEOTIDE SEQUENCE [LARGE SCALE GENOMIC DNA]</scope>
    <source>
        <strain evidence="1 2">CGMCC 1.12801</strain>
    </source>
</reference>
<dbReference type="AlphaFoldDB" id="A0A4R7CR78"/>
<gene>
    <name evidence="1" type="ORF">B0I21_1117</name>
</gene>
<dbReference type="GO" id="GO:0015485">
    <property type="term" value="F:cholesterol binding"/>
    <property type="evidence" value="ECO:0007669"/>
    <property type="project" value="InterPro"/>
</dbReference>
<dbReference type="SUPFAM" id="SSF56978">
    <property type="entry name" value="Perfringolysin"/>
    <property type="match status" value="1"/>
</dbReference>
<name>A0A4R7CR78_9SPHI</name>
<dbReference type="OrthoDB" id="695752at2"/>
<protein>
    <submittedName>
        <fullName evidence="1">Thiol-activated cytolysin</fullName>
    </submittedName>
</protein>
<dbReference type="RefSeq" id="WP_133641845.1">
    <property type="nucleotide sequence ID" value="NZ_SNZV01000011.1"/>
</dbReference>
<accession>A0A4R7CR78</accession>